<keyword evidence="3" id="KW-1003">Cell membrane</keyword>
<feature type="domain" description="Acyltransferase 3" evidence="8">
    <location>
        <begin position="4"/>
        <end position="311"/>
    </location>
</feature>
<organism evidence="9 10">
    <name type="scientific">Virgibacillus sediminis</name>
    <dbReference type="NCBI Taxonomy" id="202260"/>
    <lineage>
        <taxon>Bacteria</taxon>
        <taxon>Bacillati</taxon>
        <taxon>Bacillota</taxon>
        <taxon>Bacilli</taxon>
        <taxon>Bacillales</taxon>
        <taxon>Bacillaceae</taxon>
        <taxon>Virgibacillus</taxon>
    </lineage>
</organism>
<comment type="caution">
    <text evidence="9">The sequence shown here is derived from an EMBL/GenBank/DDBJ whole genome shotgun (WGS) entry which is preliminary data.</text>
</comment>
<feature type="transmembrane region" description="Helical" evidence="7">
    <location>
        <begin position="173"/>
        <end position="194"/>
    </location>
</feature>
<dbReference type="InterPro" id="IPR002656">
    <property type="entry name" value="Acyl_transf_3_dom"/>
</dbReference>
<evidence type="ECO:0000259" key="8">
    <source>
        <dbReference type="Pfam" id="PF01757"/>
    </source>
</evidence>
<name>A0ABV7A3Q0_9BACI</name>
<accession>A0ABV7A3Q0</accession>
<keyword evidence="4 7" id="KW-0812">Transmembrane</keyword>
<keyword evidence="6 7" id="KW-0472">Membrane</keyword>
<feature type="transmembrane region" description="Helical" evidence="7">
    <location>
        <begin position="292"/>
        <end position="320"/>
    </location>
</feature>
<dbReference type="PANTHER" id="PTHR40074">
    <property type="entry name" value="O-ACETYLTRANSFERASE WECH"/>
    <property type="match status" value="1"/>
</dbReference>
<evidence type="ECO:0000256" key="5">
    <source>
        <dbReference type="ARBA" id="ARBA00022989"/>
    </source>
</evidence>
<keyword evidence="10" id="KW-1185">Reference proteome</keyword>
<dbReference type="GO" id="GO:0016746">
    <property type="term" value="F:acyltransferase activity"/>
    <property type="evidence" value="ECO:0007669"/>
    <property type="project" value="UniProtKB-KW"/>
</dbReference>
<dbReference type="Pfam" id="PF01757">
    <property type="entry name" value="Acyl_transf_3"/>
    <property type="match status" value="1"/>
</dbReference>
<feature type="transmembrane region" description="Helical" evidence="7">
    <location>
        <begin position="237"/>
        <end position="255"/>
    </location>
</feature>
<feature type="transmembrane region" description="Helical" evidence="7">
    <location>
        <begin position="267"/>
        <end position="286"/>
    </location>
</feature>
<dbReference type="EMBL" id="JBHRRZ010000009">
    <property type="protein sequence ID" value="MFC2947697.1"/>
    <property type="molecule type" value="Genomic_DNA"/>
</dbReference>
<protein>
    <submittedName>
        <fullName evidence="9">Acyltransferase family protein</fullName>
    </submittedName>
</protein>
<keyword evidence="5 7" id="KW-1133">Transmembrane helix</keyword>
<evidence type="ECO:0000256" key="4">
    <source>
        <dbReference type="ARBA" id="ARBA00022692"/>
    </source>
</evidence>
<feature type="transmembrane region" description="Helical" evidence="7">
    <location>
        <begin position="7"/>
        <end position="28"/>
    </location>
</feature>
<evidence type="ECO:0000313" key="10">
    <source>
        <dbReference type="Proteomes" id="UP001595387"/>
    </source>
</evidence>
<feature type="transmembrane region" description="Helical" evidence="7">
    <location>
        <begin position="40"/>
        <end position="59"/>
    </location>
</feature>
<keyword evidence="9" id="KW-0808">Transferase</keyword>
<dbReference type="RefSeq" id="WP_390303862.1">
    <property type="nucleotide sequence ID" value="NZ_JBHRRZ010000009.1"/>
</dbReference>
<feature type="transmembrane region" description="Helical" evidence="7">
    <location>
        <begin position="116"/>
        <end position="135"/>
    </location>
</feature>
<proteinExistence type="inferred from homology"/>
<evidence type="ECO:0000313" key="9">
    <source>
        <dbReference type="EMBL" id="MFC2947697.1"/>
    </source>
</evidence>
<evidence type="ECO:0000256" key="1">
    <source>
        <dbReference type="ARBA" id="ARBA00004651"/>
    </source>
</evidence>
<evidence type="ECO:0000256" key="6">
    <source>
        <dbReference type="ARBA" id="ARBA00023136"/>
    </source>
</evidence>
<feature type="transmembrane region" description="Helical" evidence="7">
    <location>
        <begin position="147"/>
        <end position="167"/>
    </location>
</feature>
<sequence>MVKEWNLLRAIACLTIVFLHSTTHIKYILGSDIFQDISQYRVLLVYATPAFVVLSEIILANKYHNRIPDGFFRKRAKYIFGPFIVFAIIDVLVQAYKQGWDYDIGGNVLDNLLGNFQGYFILIIFQFYVLHYLIVRFQWSVKKLLPISILVMMIHLSLLNSGISFFVEYHAELRLPFTAWFGYFTTAFLIGKHYDQVKEFLREYKWLTLVFVFFSAYLIVASYESGYIVLSSRRTDLLPFVISICLAVIAWGQLFPNLKIVNLISNYSLGIYLIHWQVQQLIYPYMTEIFPGITTAILGLFFLSFTITLVLIKLISLLPFGEYIVGKTKRKFPAATKELKAS</sequence>
<evidence type="ECO:0000256" key="3">
    <source>
        <dbReference type="ARBA" id="ARBA00022475"/>
    </source>
</evidence>
<gene>
    <name evidence="9" type="ORF">ACFODW_04940</name>
</gene>
<evidence type="ECO:0000256" key="7">
    <source>
        <dbReference type="SAM" id="Phobius"/>
    </source>
</evidence>
<feature type="transmembrane region" description="Helical" evidence="7">
    <location>
        <begin position="206"/>
        <end position="225"/>
    </location>
</feature>
<comment type="subcellular location">
    <subcellularLocation>
        <location evidence="1">Cell membrane</location>
        <topology evidence="1">Multi-pass membrane protein</topology>
    </subcellularLocation>
</comment>
<dbReference type="PANTHER" id="PTHR40074:SF2">
    <property type="entry name" value="O-ACETYLTRANSFERASE WECH"/>
    <property type="match status" value="1"/>
</dbReference>
<dbReference type="Proteomes" id="UP001595387">
    <property type="component" value="Unassembled WGS sequence"/>
</dbReference>
<feature type="transmembrane region" description="Helical" evidence="7">
    <location>
        <begin position="79"/>
        <end position="96"/>
    </location>
</feature>
<keyword evidence="9" id="KW-0012">Acyltransferase</keyword>
<comment type="similarity">
    <text evidence="2">Belongs to the acyltransferase 3 family.</text>
</comment>
<evidence type="ECO:0000256" key="2">
    <source>
        <dbReference type="ARBA" id="ARBA00007400"/>
    </source>
</evidence>
<reference evidence="10" key="1">
    <citation type="journal article" date="2019" name="Int. J. Syst. Evol. Microbiol.">
        <title>The Global Catalogue of Microorganisms (GCM) 10K type strain sequencing project: providing services to taxonomists for standard genome sequencing and annotation.</title>
        <authorList>
            <consortium name="The Broad Institute Genomics Platform"/>
            <consortium name="The Broad Institute Genome Sequencing Center for Infectious Disease"/>
            <person name="Wu L."/>
            <person name="Ma J."/>
        </authorList>
    </citation>
    <scope>NUCLEOTIDE SEQUENCE [LARGE SCALE GENOMIC DNA]</scope>
    <source>
        <strain evidence="10">KCTC 13193</strain>
    </source>
</reference>